<keyword evidence="3" id="KW-1185">Reference proteome</keyword>
<dbReference type="EMBL" id="DS550353">
    <property type="protein sequence ID" value="EDR23317.1"/>
    <property type="molecule type" value="Genomic_DNA"/>
</dbReference>
<dbReference type="RefSeq" id="XP_001740290.1">
    <property type="nucleotide sequence ID" value="XM_001740238.1"/>
</dbReference>
<evidence type="ECO:0000313" key="2">
    <source>
        <dbReference type="EMBL" id="EDR23317.1"/>
    </source>
</evidence>
<dbReference type="Proteomes" id="UP000008076">
    <property type="component" value="Unassembled WGS sequence"/>
</dbReference>
<dbReference type="eggNOG" id="ENOG502R7K8">
    <property type="taxonomic scope" value="Eukaryota"/>
</dbReference>
<sequence length="246" mass="29230">MSGRRGIGRRKRQARYQSVYSKKDKIKEEEDDDENTSRSINSESEEIDMEEIQEELHHKYPTNRRLTRSIAPIKLKKSKKGNEDTETSFVEEEEVPKKVGKRTKRKYTKRVKKDTEYEKTLTHTEENMEEDRGDVDLINNPILQLNKNEISGSYAEKIRQKVEEFKDITLVKTAEKINVPTDNNVIDLRTQNSYLIISKEQADRMFKFTPVHIRKGKYRFPGTDLWYNTIEEYKKLQKEYKTNEVV</sequence>
<organism evidence="3">
    <name type="scientific">Entamoeba dispar (strain ATCC PRA-260 / SAW760)</name>
    <dbReference type="NCBI Taxonomy" id="370354"/>
    <lineage>
        <taxon>Eukaryota</taxon>
        <taxon>Amoebozoa</taxon>
        <taxon>Evosea</taxon>
        <taxon>Archamoebae</taxon>
        <taxon>Mastigamoebida</taxon>
        <taxon>Entamoebidae</taxon>
        <taxon>Entamoeba</taxon>
    </lineage>
</organism>
<protein>
    <submittedName>
        <fullName evidence="2">Uncharacterized protein</fullName>
    </submittedName>
</protein>
<dbReference type="AlphaFoldDB" id="B0EQ94"/>
<reference evidence="3" key="1">
    <citation type="submission" date="2007-12" db="EMBL/GenBank/DDBJ databases">
        <title>Annotation of Entamoeba dispar SAW760.</title>
        <authorList>
            <person name="Lorenzi H."/>
            <person name="Inman J."/>
            <person name="Schobel S."/>
            <person name="Amedeo P."/>
            <person name="Caler E."/>
        </authorList>
    </citation>
    <scope>NUCLEOTIDE SEQUENCE [LARGE SCALE GENOMIC DNA]</scope>
    <source>
        <strain evidence="3">ATCC PRA-260 / SAW760</strain>
    </source>
</reference>
<feature type="compositionally biased region" description="Acidic residues" evidence="1">
    <location>
        <begin position="43"/>
        <end position="53"/>
    </location>
</feature>
<feature type="region of interest" description="Disordered" evidence="1">
    <location>
        <begin position="1"/>
        <end position="67"/>
    </location>
</feature>
<dbReference type="OrthoDB" id="10333903at2759"/>
<accession>B0EQ94</accession>
<proteinExistence type="predicted"/>
<dbReference type="KEGG" id="edi:EDI_219560"/>
<evidence type="ECO:0000313" key="3">
    <source>
        <dbReference type="Proteomes" id="UP000008076"/>
    </source>
</evidence>
<dbReference type="GeneID" id="5885453"/>
<gene>
    <name evidence="2" type="ORF">EDI_219560</name>
</gene>
<dbReference type="OMA" id="ADRMFKF"/>
<name>B0EQ94_ENTDS</name>
<feature type="compositionally biased region" description="Basic residues" evidence="1">
    <location>
        <begin position="1"/>
        <end position="14"/>
    </location>
</feature>
<dbReference type="VEuPathDB" id="AmoebaDB:EDI_219560"/>
<evidence type="ECO:0000256" key="1">
    <source>
        <dbReference type="SAM" id="MobiDB-lite"/>
    </source>
</evidence>